<keyword evidence="1" id="KW-1133">Transmembrane helix</keyword>
<name>A0ABM8I7A2_9BACE</name>
<gene>
    <name evidence="2" type="ORF">BSYN_02580</name>
</gene>
<keyword evidence="3" id="KW-1185">Reference proteome</keyword>
<protein>
    <submittedName>
        <fullName evidence="2">Membrane protein</fullName>
    </submittedName>
</protein>
<feature type="transmembrane region" description="Helical" evidence="1">
    <location>
        <begin position="12"/>
        <end position="30"/>
    </location>
</feature>
<evidence type="ECO:0000313" key="3">
    <source>
        <dbReference type="Proteomes" id="UP001496674"/>
    </source>
</evidence>
<reference evidence="2 3" key="1">
    <citation type="submission" date="2023-04" db="EMBL/GenBank/DDBJ databases">
        <title>Draft genome sequence of acteroides sedimenti strain YN3PY1.</title>
        <authorList>
            <person name="Yoshida N."/>
        </authorList>
    </citation>
    <scope>NUCLEOTIDE SEQUENCE [LARGE SCALE GENOMIC DNA]</scope>
    <source>
        <strain evidence="2 3">YN3PY1</strain>
    </source>
</reference>
<sequence>MNQKTKKHLKITGIVIVCILAIMAILPYAFQDKIEKIVVVEGNKMLNARFNFESLNISLFKNFPKASITLNNFYIKGVGEFNNDTLVKSRKATAAIDLFSLFGSSGYDISKISLEDTYIHAIVLENGKTNWDIMKTDTTAAAKAEKPSTFRLKLKNTTADNLNVVYDDRQGKMYASVKEINAECSGDLTADRSTLKIEAESKAFTFKMGAIPYISNAVITAKMNLDADLANSKYTFKENEFQLNAIKTNVDGWVAMLKNGAMDMDLKLNTNEVQFKDVLSLIPAIYAKDFESVKTTGAVSLAANAKGIMLGDTLPAFNASMVVKNATFRYPSLPMGVDQININASVKNPGGSADLTEVNINPFSFRMAGNPFSLTAIIKTPVSDPDVKGSAKGTLNLGMIKQVYPLEEGMHLNGTVSADVNMAGRMSYIEKEQYDKFQASGSLRLSNMVLKMKDMPDVDIQKSTFTFSPKYLDLSETTVKIGKNDITANCKLENYMGYALKNKTIKGNMNIKSNYFNLNDFMGTTATTTATTGTATTTAPAKASAATSAIEIPKNIDFNMTANMKKVLFDKMTFNDMNGKMLVKDGKVDMQNLSMNTMGGSIVMNGSYSTAASVKSPDLNAGFKMNNLSFAQAYKEMDMVQKLAPIFENIKGSFSGNMNFTSKLDQELTPVFNSMQGGGSISTKDVSLSGVKVIDQIATAVKKESLKNMKVKDLKIDFAIKDGRVATKPFDIKLGETVLNLSGTTGLDQTIDYSGKIKLPASTGSLAQLSTLDLKIGGTFTSPKVSIDTKSMAKQAVSAVKEKALGELGKKLGVDLANAQKQKDALVAEAKKAGDKLVAEAQKQADALTEKAGGNILKKLAAQKAGEQLVKEAQKQSDKLVKEAEAQGDKLIEKAKGE</sequence>
<dbReference type="PANTHER" id="PTHR30441:SF8">
    <property type="entry name" value="DUF748 DOMAIN-CONTAINING PROTEIN"/>
    <property type="match status" value="1"/>
</dbReference>
<dbReference type="PANTHER" id="PTHR30441">
    <property type="entry name" value="DUF748 DOMAIN-CONTAINING PROTEIN"/>
    <property type="match status" value="1"/>
</dbReference>
<keyword evidence="1" id="KW-0472">Membrane</keyword>
<evidence type="ECO:0000256" key="1">
    <source>
        <dbReference type="SAM" id="Phobius"/>
    </source>
</evidence>
<dbReference type="InterPro" id="IPR052894">
    <property type="entry name" value="AsmA-related"/>
</dbReference>
<evidence type="ECO:0000313" key="2">
    <source>
        <dbReference type="EMBL" id="BEG97993.1"/>
    </source>
</evidence>
<organism evidence="2 3">
    <name type="scientific">Bacteroides sedimenti</name>
    <dbReference type="NCBI Taxonomy" id="2136147"/>
    <lineage>
        <taxon>Bacteria</taxon>
        <taxon>Pseudomonadati</taxon>
        <taxon>Bacteroidota</taxon>
        <taxon>Bacteroidia</taxon>
        <taxon>Bacteroidales</taxon>
        <taxon>Bacteroidaceae</taxon>
        <taxon>Bacteroides</taxon>
    </lineage>
</organism>
<dbReference type="EMBL" id="AP028055">
    <property type="protein sequence ID" value="BEG97993.1"/>
    <property type="molecule type" value="Genomic_DNA"/>
</dbReference>
<accession>A0ABM8I7A2</accession>
<keyword evidence="1" id="KW-0812">Transmembrane</keyword>
<dbReference type="Proteomes" id="UP001496674">
    <property type="component" value="Chromosome"/>
</dbReference>
<dbReference type="CDD" id="cd06503">
    <property type="entry name" value="ATP-synt_Fo_b"/>
    <property type="match status" value="1"/>
</dbReference>
<proteinExistence type="predicted"/>